<reference evidence="2 3" key="1">
    <citation type="submission" date="2016-08" db="EMBL/GenBank/DDBJ databases">
        <authorList>
            <consortium name="Lentinula edodes genome sequencing consortium"/>
            <person name="Sakamoto Y."/>
            <person name="Nakade K."/>
            <person name="Sato S."/>
            <person name="Yoshida Y."/>
            <person name="Miyazaki K."/>
            <person name="Natsume S."/>
            <person name="Konno N."/>
        </authorList>
    </citation>
    <scope>NUCLEOTIDE SEQUENCE [LARGE SCALE GENOMIC DNA]</scope>
    <source>
        <strain evidence="2 3">NBRC 111202</strain>
    </source>
</reference>
<feature type="compositionally biased region" description="Basic residues" evidence="1">
    <location>
        <begin position="1"/>
        <end position="10"/>
    </location>
</feature>
<sequence>MFKRIERKRKRQEEEEALGLDEEVKEALGMGGVDSDSEESDDEESGSEENGDENEESEEVEEEEEGDSSDVGEEETEDVDMKIKDDSESEEEKPPTISKRALKKQARQQKIQKIRERHAIWKKEKLQVASKVSSTLKTTPSTTPRRQQRTVTTTTTTSSKSSPTIKDPVAASRVDAVDSAQNNNTGGLEKENGARPKSQTQSKSKSKPDAAVTHVKGKAALKSPSLSSAGKSVAGDADVRAEGKKKQAATRTSKLNDAIVKKKKKKNNGKRDIVLSNEGDINGYEREGAIAKFKPQKSSPTRTNTTVASAIPPKPKKPKHRNTAKDIDMKLLKNVK</sequence>
<feature type="compositionally biased region" description="Acidic residues" evidence="1">
    <location>
        <begin position="14"/>
        <end position="24"/>
    </location>
</feature>
<feature type="compositionally biased region" description="Basic and acidic residues" evidence="1">
    <location>
        <begin position="113"/>
        <end position="126"/>
    </location>
</feature>
<feature type="compositionally biased region" description="Low complexity" evidence="1">
    <location>
        <begin position="130"/>
        <end position="180"/>
    </location>
</feature>
<proteinExistence type="predicted"/>
<evidence type="ECO:0000313" key="3">
    <source>
        <dbReference type="Proteomes" id="UP000188533"/>
    </source>
</evidence>
<feature type="region of interest" description="Disordered" evidence="1">
    <location>
        <begin position="288"/>
        <end position="336"/>
    </location>
</feature>
<feature type="compositionally biased region" description="Acidic residues" evidence="1">
    <location>
        <begin position="35"/>
        <end position="78"/>
    </location>
</feature>
<protein>
    <submittedName>
        <fullName evidence="2">Uncharacterized protein</fullName>
    </submittedName>
</protein>
<feature type="compositionally biased region" description="Low complexity" evidence="1">
    <location>
        <begin position="218"/>
        <end position="234"/>
    </location>
</feature>
<reference evidence="2 3" key="2">
    <citation type="submission" date="2017-02" db="EMBL/GenBank/DDBJ databases">
        <title>A genome survey and senescence transcriptome analysis in Lentinula edodes.</title>
        <authorList>
            <person name="Sakamoto Y."/>
            <person name="Nakade K."/>
            <person name="Sato S."/>
            <person name="Yoshida Y."/>
            <person name="Miyazaki K."/>
            <person name="Natsume S."/>
            <person name="Konno N."/>
        </authorList>
    </citation>
    <scope>NUCLEOTIDE SEQUENCE [LARGE SCALE GENOMIC DNA]</scope>
    <source>
        <strain evidence="2 3">NBRC 111202</strain>
    </source>
</reference>
<accession>A0A1Q3ETU6</accession>
<organism evidence="2 3">
    <name type="scientific">Lentinula edodes</name>
    <name type="common">Shiitake mushroom</name>
    <name type="synonym">Lentinus edodes</name>
    <dbReference type="NCBI Taxonomy" id="5353"/>
    <lineage>
        <taxon>Eukaryota</taxon>
        <taxon>Fungi</taxon>
        <taxon>Dikarya</taxon>
        <taxon>Basidiomycota</taxon>
        <taxon>Agaricomycotina</taxon>
        <taxon>Agaricomycetes</taxon>
        <taxon>Agaricomycetidae</taxon>
        <taxon>Agaricales</taxon>
        <taxon>Marasmiineae</taxon>
        <taxon>Omphalotaceae</taxon>
        <taxon>Lentinula</taxon>
    </lineage>
</organism>
<comment type="caution">
    <text evidence="2">The sequence shown here is derived from an EMBL/GenBank/DDBJ whole genome shotgun (WGS) entry which is preliminary data.</text>
</comment>
<feature type="compositionally biased region" description="Basic and acidic residues" evidence="1">
    <location>
        <begin position="323"/>
        <end position="336"/>
    </location>
</feature>
<feature type="compositionally biased region" description="Basic residues" evidence="1">
    <location>
        <begin position="100"/>
        <end position="112"/>
    </location>
</feature>
<feature type="compositionally biased region" description="Polar residues" evidence="1">
    <location>
        <begin position="296"/>
        <end position="308"/>
    </location>
</feature>
<name>A0A1Q3ETU6_LENED</name>
<feature type="region of interest" description="Disordered" evidence="1">
    <location>
        <begin position="1"/>
        <end position="256"/>
    </location>
</feature>
<dbReference type="AlphaFoldDB" id="A0A1Q3ETU6"/>
<evidence type="ECO:0000313" key="2">
    <source>
        <dbReference type="EMBL" id="GAW10524.1"/>
    </source>
</evidence>
<dbReference type="EMBL" id="BDGU01001833">
    <property type="protein sequence ID" value="GAW10524.1"/>
    <property type="molecule type" value="Genomic_DNA"/>
</dbReference>
<evidence type="ECO:0000256" key="1">
    <source>
        <dbReference type="SAM" id="MobiDB-lite"/>
    </source>
</evidence>
<gene>
    <name evidence="2" type="ORF">LENED_012803</name>
</gene>
<dbReference type="STRING" id="5353.A0A1Q3ETU6"/>
<dbReference type="Proteomes" id="UP000188533">
    <property type="component" value="Unassembled WGS sequence"/>
</dbReference>
<keyword evidence="3" id="KW-1185">Reference proteome</keyword>